<feature type="transmembrane region" description="Helical" evidence="7">
    <location>
        <begin position="390"/>
        <end position="408"/>
    </location>
</feature>
<keyword evidence="2" id="KW-0813">Transport</keyword>
<dbReference type="InterPro" id="IPR048279">
    <property type="entry name" value="MdtK-like"/>
</dbReference>
<dbReference type="EMBL" id="SLWY01000007">
    <property type="protein sequence ID" value="TCO81688.1"/>
    <property type="molecule type" value="Genomic_DNA"/>
</dbReference>
<dbReference type="GO" id="GO:0005886">
    <property type="term" value="C:plasma membrane"/>
    <property type="evidence" value="ECO:0007669"/>
    <property type="project" value="UniProtKB-SubCell"/>
</dbReference>
<feature type="transmembrane region" description="Helical" evidence="7">
    <location>
        <begin position="254"/>
        <end position="275"/>
    </location>
</feature>
<feature type="transmembrane region" description="Helical" evidence="7">
    <location>
        <begin position="195"/>
        <end position="218"/>
    </location>
</feature>
<dbReference type="RefSeq" id="WP_132540785.1">
    <property type="nucleotide sequence ID" value="NZ_SLWY01000007.1"/>
</dbReference>
<accession>A0A4R2LBD0</accession>
<evidence type="ECO:0000256" key="5">
    <source>
        <dbReference type="ARBA" id="ARBA00022989"/>
    </source>
</evidence>
<organism evidence="8 9">
    <name type="scientific">Plasticicumulans lactativorans</name>
    <dbReference type="NCBI Taxonomy" id="1133106"/>
    <lineage>
        <taxon>Bacteria</taxon>
        <taxon>Pseudomonadati</taxon>
        <taxon>Pseudomonadota</taxon>
        <taxon>Gammaproteobacteria</taxon>
        <taxon>Candidatus Competibacteraceae</taxon>
        <taxon>Plasticicumulans</taxon>
    </lineage>
</organism>
<dbReference type="Pfam" id="PF01554">
    <property type="entry name" value="MatE"/>
    <property type="match status" value="2"/>
</dbReference>
<evidence type="ECO:0000256" key="4">
    <source>
        <dbReference type="ARBA" id="ARBA00022692"/>
    </source>
</evidence>
<dbReference type="InterPro" id="IPR002528">
    <property type="entry name" value="MATE_fam"/>
</dbReference>
<proteinExistence type="predicted"/>
<keyword evidence="3" id="KW-1003">Cell membrane</keyword>
<evidence type="ECO:0000256" key="3">
    <source>
        <dbReference type="ARBA" id="ARBA00022475"/>
    </source>
</evidence>
<evidence type="ECO:0000256" key="1">
    <source>
        <dbReference type="ARBA" id="ARBA00004429"/>
    </source>
</evidence>
<dbReference type="GO" id="GO:0042910">
    <property type="term" value="F:xenobiotic transmembrane transporter activity"/>
    <property type="evidence" value="ECO:0007669"/>
    <property type="project" value="InterPro"/>
</dbReference>
<feature type="transmembrane region" description="Helical" evidence="7">
    <location>
        <begin position="168"/>
        <end position="189"/>
    </location>
</feature>
<keyword evidence="6 7" id="KW-0472">Membrane</keyword>
<keyword evidence="9" id="KW-1185">Reference proteome</keyword>
<evidence type="ECO:0000313" key="8">
    <source>
        <dbReference type="EMBL" id="TCO81688.1"/>
    </source>
</evidence>
<dbReference type="InterPro" id="IPR047135">
    <property type="entry name" value="YsiQ"/>
</dbReference>
<comment type="subcellular location">
    <subcellularLocation>
        <location evidence="1">Cell inner membrane</location>
        <topology evidence="1">Multi-pass membrane protein</topology>
    </subcellularLocation>
</comment>
<sequence length="460" mass="48226">MTPAAATGSTIRPRLTLFALTWPIFIELALHVLTGTVDTFMVSHVSDAAVAALGVSNHMLGLLMTLFNVVGTGAAVVIGQLLGARDERGVHHAATVALLANAVVGLVVSAVLALQAPTFLGWMGLPPALLPDGVTFLTLVGGGLAAVAVSLTLSAILRAHGYTRDGMWVTLGVNVLNIVGNLVLVFGHFGLPALGVLGVAISTLVSRIVGMLVLFHLLHRRLGLRPRIAELRGHWRGHMANVLHIGAPSAGENLSWFAMFTLVTTFTAQLGATALAAQTYVMQAVGLMVIFSQSIGAGTEILIARQVGAGRREAAYRQLLHSLRLGVLVATALAAAMAVGGRAFVGAFSADPAVIALAASVLVWSLVLEPGRVFNLVVINALRAAGDARFPLWVGLLSTWGIAAPLAWLFGLHFGWGLVGIWWALSIDEWVRGLAMLARWRSRAWVGKALVPPPLAAQPA</sequence>
<dbReference type="PANTHER" id="PTHR42925">
    <property type="entry name" value="MULTIDRUG AND TOXIN EFFLUX PROTEIN MATE FAMILY"/>
    <property type="match status" value="1"/>
</dbReference>
<feature type="transmembrane region" description="Helical" evidence="7">
    <location>
        <begin position="94"/>
        <end position="114"/>
    </location>
</feature>
<dbReference type="AlphaFoldDB" id="A0A4R2LBD0"/>
<dbReference type="OrthoDB" id="9806302at2"/>
<feature type="transmembrane region" description="Helical" evidence="7">
    <location>
        <begin position="281"/>
        <end position="304"/>
    </location>
</feature>
<feature type="transmembrane region" description="Helical" evidence="7">
    <location>
        <begin position="354"/>
        <end position="378"/>
    </location>
</feature>
<evidence type="ECO:0000313" key="9">
    <source>
        <dbReference type="Proteomes" id="UP000295765"/>
    </source>
</evidence>
<feature type="transmembrane region" description="Helical" evidence="7">
    <location>
        <begin position="325"/>
        <end position="348"/>
    </location>
</feature>
<dbReference type="GO" id="GO:0015297">
    <property type="term" value="F:antiporter activity"/>
    <property type="evidence" value="ECO:0007669"/>
    <property type="project" value="InterPro"/>
</dbReference>
<feature type="transmembrane region" description="Helical" evidence="7">
    <location>
        <begin position="134"/>
        <end position="156"/>
    </location>
</feature>
<evidence type="ECO:0000256" key="2">
    <source>
        <dbReference type="ARBA" id="ARBA00022448"/>
    </source>
</evidence>
<protein>
    <submittedName>
        <fullName evidence="8">Putative MATE family efflux protein</fullName>
    </submittedName>
</protein>
<keyword evidence="4 7" id="KW-0812">Transmembrane</keyword>
<evidence type="ECO:0000256" key="7">
    <source>
        <dbReference type="SAM" id="Phobius"/>
    </source>
</evidence>
<feature type="transmembrane region" description="Helical" evidence="7">
    <location>
        <begin position="15"/>
        <end position="33"/>
    </location>
</feature>
<reference evidence="8 9" key="1">
    <citation type="submission" date="2019-03" db="EMBL/GenBank/DDBJ databases">
        <title>Genomic Encyclopedia of Type Strains, Phase IV (KMG-IV): sequencing the most valuable type-strain genomes for metagenomic binning, comparative biology and taxonomic classification.</title>
        <authorList>
            <person name="Goeker M."/>
        </authorList>
    </citation>
    <scope>NUCLEOTIDE SEQUENCE [LARGE SCALE GENOMIC DNA]</scope>
    <source>
        <strain evidence="8 9">DSM 25287</strain>
    </source>
</reference>
<dbReference type="NCBIfam" id="TIGR00797">
    <property type="entry name" value="matE"/>
    <property type="match status" value="1"/>
</dbReference>
<feature type="transmembrane region" description="Helical" evidence="7">
    <location>
        <begin position="60"/>
        <end position="82"/>
    </location>
</feature>
<evidence type="ECO:0000256" key="6">
    <source>
        <dbReference type="ARBA" id="ARBA00023136"/>
    </source>
</evidence>
<dbReference type="Proteomes" id="UP000295765">
    <property type="component" value="Unassembled WGS sequence"/>
</dbReference>
<gene>
    <name evidence="8" type="ORF">EV699_10781</name>
</gene>
<dbReference type="CDD" id="cd13134">
    <property type="entry name" value="MATE_like_8"/>
    <property type="match status" value="1"/>
</dbReference>
<name>A0A4R2LBD0_9GAMM</name>
<dbReference type="PIRSF" id="PIRSF006603">
    <property type="entry name" value="DinF"/>
    <property type="match status" value="1"/>
</dbReference>
<comment type="caution">
    <text evidence="8">The sequence shown here is derived from an EMBL/GenBank/DDBJ whole genome shotgun (WGS) entry which is preliminary data.</text>
</comment>
<dbReference type="PANTHER" id="PTHR42925:SF1">
    <property type="entry name" value="VIRULENCE FACTOR MVIN"/>
    <property type="match status" value="1"/>
</dbReference>
<keyword evidence="5 7" id="KW-1133">Transmembrane helix</keyword>